<dbReference type="EMBL" id="JBIAZU010000008">
    <property type="protein sequence ID" value="MFF5295970.1"/>
    <property type="molecule type" value="Genomic_DNA"/>
</dbReference>
<organism evidence="2 3">
    <name type="scientific">Paractinoplanes globisporus</name>
    <dbReference type="NCBI Taxonomy" id="113565"/>
    <lineage>
        <taxon>Bacteria</taxon>
        <taxon>Bacillati</taxon>
        <taxon>Actinomycetota</taxon>
        <taxon>Actinomycetes</taxon>
        <taxon>Micromonosporales</taxon>
        <taxon>Micromonosporaceae</taxon>
        <taxon>Paractinoplanes</taxon>
    </lineage>
</organism>
<feature type="region of interest" description="Disordered" evidence="1">
    <location>
        <begin position="1"/>
        <end position="23"/>
    </location>
</feature>
<evidence type="ECO:0000313" key="2">
    <source>
        <dbReference type="EMBL" id="MFF5295970.1"/>
    </source>
</evidence>
<reference evidence="2 3" key="1">
    <citation type="submission" date="2024-10" db="EMBL/GenBank/DDBJ databases">
        <title>The Natural Products Discovery Center: Release of the First 8490 Sequenced Strains for Exploring Actinobacteria Biosynthetic Diversity.</title>
        <authorList>
            <person name="Kalkreuter E."/>
            <person name="Kautsar S.A."/>
            <person name="Yang D."/>
            <person name="Bader C.D."/>
            <person name="Teijaro C.N."/>
            <person name="Fluegel L."/>
            <person name="Davis C.M."/>
            <person name="Simpson J.R."/>
            <person name="Lauterbach L."/>
            <person name="Steele A.D."/>
            <person name="Gui C."/>
            <person name="Meng S."/>
            <person name="Li G."/>
            <person name="Viehrig K."/>
            <person name="Ye F."/>
            <person name="Su P."/>
            <person name="Kiefer A.F."/>
            <person name="Nichols A."/>
            <person name="Cepeda A.J."/>
            <person name="Yan W."/>
            <person name="Fan B."/>
            <person name="Jiang Y."/>
            <person name="Adhikari A."/>
            <person name="Zheng C.-J."/>
            <person name="Schuster L."/>
            <person name="Cowan T.M."/>
            <person name="Smanski M.J."/>
            <person name="Chevrette M.G."/>
            <person name="De Carvalho L.P.S."/>
            <person name="Shen B."/>
        </authorList>
    </citation>
    <scope>NUCLEOTIDE SEQUENCE [LARGE SCALE GENOMIC DNA]</scope>
    <source>
        <strain evidence="2 3">NPDC000087</strain>
    </source>
</reference>
<gene>
    <name evidence="2" type="ORF">ACFY35_41610</name>
</gene>
<name>A0ABW6WRX9_9ACTN</name>
<keyword evidence="3" id="KW-1185">Reference proteome</keyword>
<proteinExistence type="predicted"/>
<sequence>MARDDLGKTTLVSDDDTPSPGPGEALLRVDRVGMTANNVTYAVLGEAMRYWQFFPSPIGAEWGLPPLWGFADVVASRAPGVLEGQRFYGYLPPSSHLIVRGGRVDDTGFHDVSPHRADLPSPYNSYRITTGDPAYRHDQEDLLILLRPLFFTSFMLADYLIDNAFFGASSLVVSSASSKTAYGAALSLYGRGPQLIGLTSAGNAGFTRSLGCYDTVLPYSDLESLPPSPVVYLDLSGSPDLRRALRDRLGASLVRDIAVGLTGQTSNIDTADELFFAPVQMSKRRREWGRDELDRRFAAAWRGFAGEVSGWLHVSVGSGPAGLVDAWSDVRAGRVPPSVGRVVKL</sequence>
<dbReference type="InterPro" id="IPR021276">
    <property type="entry name" value="DUF2855"/>
</dbReference>
<accession>A0ABW6WRX9</accession>
<comment type="caution">
    <text evidence="2">The sequence shown here is derived from an EMBL/GenBank/DDBJ whole genome shotgun (WGS) entry which is preliminary data.</text>
</comment>
<evidence type="ECO:0000256" key="1">
    <source>
        <dbReference type="SAM" id="MobiDB-lite"/>
    </source>
</evidence>
<dbReference type="RefSeq" id="WP_245577522.1">
    <property type="nucleotide sequence ID" value="NZ_JBIAZU010000008.1"/>
</dbReference>
<evidence type="ECO:0000313" key="3">
    <source>
        <dbReference type="Proteomes" id="UP001602245"/>
    </source>
</evidence>
<dbReference type="Pfam" id="PF11017">
    <property type="entry name" value="DUF2855"/>
    <property type="match status" value="1"/>
</dbReference>
<protein>
    <submittedName>
        <fullName evidence="2">DUF2855 family protein</fullName>
    </submittedName>
</protein>
<dbReference type="Proteomes" id="UP001602245">
    <property type="component" value="Unassembled WGS sequence"/>
</dbReference>